<name>A0A9P0NDM2_9DIPT</name>
<sequence length="509" mass="58082">MDQKTKTFVKPEDFLKIQIRKQQLQQRLKQKSKTTASNHQENDLSNNNVFDRKKRPNPFARDTEQNQKKSREDSLIQVDDTIFELIHNTTSKPTANLEAPILEVLNEYEKNIIGIVQENTKEEPPQIEILKFLPVDWSIKRCIRILSKTIVTPSTLKSSVEASGLTGFVRCLDIKNTSSGLDISSSARFHQNLMYWQSPHLPWLNLVQRNSSNNNPFKLNENEVDSLYKDWMNSFKNLFNLLRARQCPYFYVLANNYNILFRAAGIGGRAEMHALLTPTSKGFRQMLNDEEIEFTQPLKKSGKKSLTPNNSIEGTDENNEEEEVDEMAFLEELGINKTDIKFKENIKEKQRELEDDHGDVSTALIEGADCQTFFNFLLNAKSTLPKVGKLAGIPPTLLAPVAFLGGTLRRQNMKSIHTLTTLLSELKDNYNLTMSNYLNTIAFTKVSKELINDLDTSQTFADNVFGVENLSDCGIDMEVLKTMCSVKSEAINITERLQYCRKLGGFTHF</sequence>
<comment type="subcellular location">
    <subcellularLocation>
        <location evidence="1">Nucleus</location>
    </subcellularLocation>
</comment>
<evidence type="ECO:0000256" key="1">
    <source>
        <dbReference type="ARBA" id="ARBA00004123"/>
    </source>
</evidence>
<dbReference type="GO" id="GO:0005634">
    <property type="term" value="C:nucleus"/>
    <property type="evidence" value="ECO:0007669"/>
    <property type="project" value="UniProtKB-SubCell"/>
</dbReference>
<dbReference type="PANTHER" id="PTHR12972">
    <property type="entry name" value="DOWNSTREAM NEIGHBOR OF SON"/>
    <property type="match status" value="1"/>
</dbReference>
<reference evidence="6" key="1">
    <citation type="submission" date="2022-01" db="EMBL/GenBank/DDBJ databases">
        <authorList>
            <person name="King R."/>
        </authorList>
    </citation>
    <scope>NUCLEOTIDE SEQUENCE</scope>
</reference>
<dbReference type="GO" id="GO:0033260">
    <property type="term" value="P:nuclear DNA replication"/>
    <property type="evidence" value="ECO:0007669"/>
    <property type="project" value="TreeGrafter"/>
</dbReference>
<evidence type="ECO:0000313" key="7">
    <source>
        <dbReference type="Proteomes" id="UP001153620"/>
    </source>
</evidence>
<evidence type="ECO:0000313" key="6">
    <source>
        <dbReference type="EMBL" id="CAH1714275.1"/>
    </source>
</evidence>
<feature type="region of interest" description="Disordered" evidence="5">
    <location>
        <begin position="25"/>
        <end position="73"/>
    </location>
</feature>
<accession>A0A9P0NDM2</accession>
<dbReference type="OrthoDB" id="6159198at2759"/>
<feature type="compositionally biased region" description="Polar residues" evidence="5">
    <location>
        <begin position="33"/>
        <end position="49"/>
    </location>
</feature>
<dbReference type="AlphaFoldDB" id="A0A9P0NDM2"/>
<comment type="similarity">
    <text evidence="4">Belongs to the DONSON family.</text>
</comment>
<dbReference type="Proteomes" id="UP001153620">
    <property type="component" value="Chromosome 1"/>
</dbReference>
<dbReference type="PRINTS" id="PR02064">
    <property type="entry name" value="DONSON"/>
</dbReference>
<reference evidence="6" key="2">
    <citation type="submission" date="2022-10" db="EMBL/GenBank/DDBJ databases">
        <authorList>
            <consortium name="ENA_rothamsted_submissions"/>
            <consortium name="culmorum"/>
            <person name="King R."/>
        </authorList>
    </citation>
    <scope>NUCLEOTIDE SEQUENCE</scope>
</reference>
<dbReference type="EMBL" id="OU895877">
    <property type="protein sequence ID" value="CAH1714275.1"/>
    <property type="molecule type" value="Genomic_DNA"/>
</dbReference>
<feature type="region of interest" description="Disordered" evidence="5">
    <location>
        <begin position="298"/>
        <end position="322"/>
    </location>
</feature>
<organism evidence="6 7">
    <name type="scientific">Chironomus riparius</name>
    <dbReference type="NCBI Taxonomy" id="315576"/>
    <lineage>
        <taxon>Eukaryota</taxon>
        <taxon>Metazoa</taxon>
        <taxon>Ecdysozoa</taxon>
        <taxon>Arthropoda</taxon>
        <taxon>Hexapoda</taxon>
        <taxon>Insecta</taxon>
        <taxon>Pterygota</taxon>
        <taxon>Neoptera</taxon>
        <taxon>Endopterygota</taxon>
        <taxon>Diptera</taxon>
        <taxon>Nematocera</taxon>
        <taxon>Chironomoidea</taxon>
        <taxon>Chironomidae</taxon>
        <taxon>Chironominae</taxon>
        <taxon>Chironomus</taxon>
    </lineage>
</organism>
<protein>
    <submittedName>
        <fullName evidence="6">Uncharacterized protein</fullName>
    </submittedName>
</protein>
<evidence type="ECO:0000256" key="5">
    <source>
        <dbReference type="SAM" id="MobiDB-lite"/>
    </source>
</evidence>
<keyword evidence="7" id="KW-1185">Reference proteome</keyword>
<evidence type="ECO:0000256" key="3">
    <source>
        <dbReference type="ARBA" id="ARBA00023242"/>
    </source>
</evidence>
<gene>
    <name evidence="6" type="ORF">CHIRRI_LOCUS3352</name>
</gene>
<evidence type="ECO:0000256" key="2">
    <source>
        <dbReference type="ARBA" id="ARBA00022473"/>
    </source>
</evidence>
<feature type="compositionally biased region" description="Basic and acidic residues" evidence="5">
    <location>
        <begin position="61"/>
        <end position="73"/>
    </location>
</feature>
<evidence type="ECO:0000256" key="4">
    <source>
        <dbReference type="ARBA" id="ARBA00025806"/>
    </source>
</evidence>
<dbReference type="PANTHER" id="PTHR12972:SF0">
    <property type="entry name" value="PROTEIN DOWNSTREAM NEIGHBOR OF SON"/>
    <property type="match status" value="1"/>
</dbReference>
<keyword evidence="2" id="KW-0217">Developmental protein</keyword>
<dbReference type="InterPro" id="IPR024861">
    <property type="entry name" value="Donson"/>
</dbReference>
<keyword evidence="3" id="KW-0539">Nucleus</keyword>
<proteinExistence type="inferred from homology"/>
<feature type="compositionally biased region" description="Polar residues" evidence="5">
    <location>
        <begin position="304"/>
        <end position="313"/>
    </location>
</feature>